<feature type="signal peptide" evidence="1">
    <location>
        <begin position="1"/>
        <end position="21"/>
    </location>
</feature>
<protein>
    <submittedName>
        <fullName evidence="2">Uncharacterized protein</fullName>
    </submittedName>
</protein>
<dbReference type="Proteomes" id="UP000813018">
    <property type="component" value="Unassembled WGS sequence"/>
</dbReference>
<dbReference type="EMBL" id="JAHYXK010000001">
    <property type="protein sequence ID" value="MBW7465560.1"/>
    <property type="molecule type" value="Genomic_DNA"/>
</dbReference>
<feature type="chain" id="PRO_5045796813" evidence="1">
    <location>
        <begin position="22"/>
        <end position="493"/>
    </location>
</feature>
<accession>A0ABS7CNY6</accession>
<proteinExistence type="predicted"/>
<dbReference type="RefSeq" id="WP_219875452.1">
    <property type="nucleotide sequence ID" value="NZ_JAHYXK010000001.1"/>
</dbReference>
<name>A0ABS7CNY6_9BACT</name>
<comment type="caution">
    <text evidence="2">The sequence shown here is derived from an EMBL/GenBank/DDBJ whole genome shotgun (WGS) entry which is preliminary data.</text>
</comment>
<evidence type="ECO:0000313" key="3">
    <source>
        <dbReference type="Proteomes" id="UP000813018"/>
    </source>
</evidence>
<evidence type="ECO:0000313" key="2">
    <source>
        <dbReference type="EMBL" id="MBW7465560.1"/>
    </source>
</evidence>
<gene>
    <name evidence="2" type="ORF">K0O23_00645</name>
</gene>
<reference evidence="2 3" key="1">
    <citation type="journal article" date="2016" name="Int. J. Syst. Evol. Microbiol.">
        <title>Pontibacter aydingkolensis sp. nov., isolated from soil of a salt lake.</title>
        <authorList>
            <person name="Osman G."/>
            <person name="Zhang T."/>
            <person name="Lou K."/>
            <person name="Gao Y."/>
            <person name="Chang W."/>
            <person name="Lin Q."/>
            <person name="Yang H.M."/>
            <person name="Huo X.D."/>
            <person name="Wang N."/>
        </authorList>
    </citation>
    <scope>NUCLEOTIDE SEQUENCE [LARGE SCALE GENOMIC DNA]</scope>
    <source>
        <strain evidence="2 3">KACC 19255</strain>
    </source>
</reference>
<sequence>MAKVRFVLIFYLLLFTSLAFAQEPTQPVRLELPFNRTENSVEVLALPDSSLLVYHKTSNAWNTKADFYFTKYNQKLEQVWTTSVDIPPSYDFVRHYTEMPYTYLIFTGDIPEEYIFTRTNSINGRTDVKKYKLDDIEAIHEFNVLQGNYFLIGHNRFSQKPLLLHLKPSEEKPKHLPSVYGEESTFSDMLADQENRRLDVVLSESNGRVSRLQVKSFNADGELLGNHFILQQNDKSLLNAEITPGDSAQKMLLGTYGTRDLRYTSGFFTKPVSAVYNTGDFYSIMQLKNFLKYMKPRREERTRAREAARLRAGKEPLYRFRILLHDLITTPTGYILAGEAYYPQYRNNSVSLPLERRQAFMQNTEGYKRTHAVAMGFDKKGNLLWDNTFPLKDVASMELVHTVEVARAPDGRVIMAYPDQEEIIYHIMQEDKFDDKEHKLKIMTYNENEKAQATEDPGIIKWYDNHFVAFGFQRIKPSGAEYRTVFYLNKISF</sequence>
<organism evidence="2 3">
    <name type="scientific">Pontibacter aydingkolensis</name>
    <dbReference type="NCBI Taxonomy" id="1911536"/>
    <lineage>
        <taxon>Bacteria</taxon>
        <taxon>Pseudomonadati</taxon>
        <taxon>Bacteroidota</taxon>
        <taxon>Cytophagia</taxon>
        <taxon>Cytophagales</taxon>
        <taxon>Hymenobacteraceae</taxon>
        <taxon>Pontibacter</taxon>
    </lineage>
</organism>
<keyword evidence="1" id="KW-0732">Signal</keyword>
<keyword evidence="3" id="KW-1185">Reference proteome</keyword>
<evidence type="ECO:0000256" key="1">
    <source>
        <dbReference type="SAM" id="SignalP"/>
    </source>
</evidence>